<accession>A0A6J6J2A5</accession>
<gene>
    <name evidence="2" type="ORF">UFOPK2001_00518</name>
</gene>
<organism evidence="2">
    <name type="scientific">freshwater metagenome</name>
    <dbReference type="NCBI Taxonomy" id="449393"/>
    <lineage>
        <taxon>unclassified sequences</taxon>
        <taxon>metagenomes</taxon>
        <taxon>ecological metagenomes</taxon>
    </lineage>
</organism>
<dbReference type="Pfam" id="PF19877">
    <property type="entry name" value="DUF6350"/>
    <property type="match status" value="1"/>
</dbReference>
<protein>
    <submittedName>
        <fullName evidence="2">Unannotated protein</fullName>
    </submittedName>
</protein>
<sequence length="128" mass="12946">MPGIPFLGAIPAGQVSLGLVAVAVPLIAAFVATIAIKKHADEIRFEFASAWSAAISLGLSVALIAALEMGLLAALASGSAGPGRLETVGVNPLILAAVVFVETAVVSILAAFFSARPDEADHPMLSER</sequence>
<keyword evidence="1" id="KW-0812">Transmembrane</keyword>
<dbReference type="EMBL" id="CAEZVN010000036">
    <property type="protein sequence ID" value="CAB4631000.1"/>
    <property type="molecule type" value="Genomic_DNA"/>
</dbReference>
<proteinExistence type="predicted"/>
<keyword evidence="1" id="KW-1133">Transmembrane helix</keyword>
<evidence type="ECO:0000313" key="2">
    <source>
        <dbReference type="EMBL" id="CAB4631000.1"/>
    </source>
</evidence>
<feature type="transmembrane region" description="Helical" evidence="1">
    <location>
        <begin position="15"/>
        <end position="36"/>
    </location>
</feature>
<name>A0A6J6J2A5_9ZZZZ</name>
<feature type="transmembrane region" description="Helical" evidence="1">
    <location>
        <begin position="48"/>
        <end position="73"/>
    </location>
</feature>
<keyword evidence="1" id="KW-0472">Membrane</keyword>
<dbReference type="InterPro" id="IPR045931">
    <property type="entry name" value="DUF6350"/>
</dbReference>
<evidence type="ECO:0000256" key="1">
    <source>
        <dbReference type="SAM" id="Phobius"/>
    </source>
</evidence>
<feature type="transmembrane region" description="Helical" evidence="1">
    <location>
        <begin position="93"/>
        <end position="115"/>
    </location>
</feature>
<reference evidence="2" key="1">
    <citation type="submission" date="2020-05" db="EMBL/GenBank/DDBJ databases">
        <authorList>
            <person name="Chiriac C."/>
            <person name="Salcher M."/>
            <person name="Ghai R."/>
            <person name="Kavagutti S V."/>
        </authorList>
    </citation>
    <scope>NUCLEOTIDE SEQUENCE</scope>
</reference>
<dbReference type="AlphaFoldDB" id="A0A6J6J2A5"/>